<evidence type="ECO:0000256" key="3">
    <source>
        <dbReference type="ARBA" id="ARBA00022723"/>
    </source>
</evidence>
<dbReference type="AlphaFoldDB" id="A0A9P3LB70"/>
<dbReference type="PRINTS" id="PR00599">
    <property type="entry name" value="MAPEPTIDASE"/>
</dbReference>
<evidence type="ECO:0000256" key="4">
    <source>
        <dbReference type="ARBA" id="ARBA00022801"/>
    </source>
</evidence>
<dbReference type="InterPro" id="IPR036005">
    <property type="entry name" value="Creatinase/aminopeptidase-like"/>
</dbReference>
<dbReference type="Proteomes" id="UP000703269">
    <property type="component" value="Unassembled WGS sequence"/>
</dbReference>
<keyword evidence="3 5" id="KW-0479">Metal-binding</keyword>
<dbReference type="GO" id="GO:0004239">
    <property type="term" value="F:initiator methionyl aminopeptidase activity"/>
    <property type="evidence" value="ECO:0007669"/>
    <property type="project" value="UniProtKB-UniRule"/>
</dbReference>
<organism evidence="8 9">
    <name type="scientific">Phanerochaete sordida</name>
    <dbReference type="NCBI Taxonomy" id="48140"/>
    <lineage>
        <taxon>Eukaryota</taxon>
        <taxon>Fungi</taxon>
        <taxon>Dikarya</taxon>
        <taxon>Basidiomycota</taxon>
        <taxon>Agaricomycotina</taxon>
        <taxon>Agaricomycetes</taxon>
        <taxon>Polyporales</taxon>
        <taxon>Phanerochaetaceae</taxon>
        <taxon>Phanerochaete</taxon>
    </lineage>
</organism>
<evidence type="ECO:0000256" key="1">
    <source>
        <dbReference type="ARBA" id="ARBA00022438"/>
    </source>
</evidence>
<name>A0A9P3LB70_9APHY</name>
<dbReference type="HAMAP" id="MF_01974">
    <property type="entry name" value="MetAP_1"/>
    <property type="match status" value="1"/>
</dbReference>
<dbReference type="PANTHER" id="PTHR43330:SF8">
    <property type="entry name" value="METHIONINE AMINOPEPTIDASE 1D, MITOCHONDRIAL"/>
    <property type="match status" value="1"/>
</dbReference>
<dbReference type="GO" id="GO:0006508">
    <property type="term" value="P:proteolysis"/>
    <property type="evidence" value="ECO:0007669"/>
    <property type="project" value="UniProtKB-KW"/>
</dbReference>
<evidence type="ECO:0000256" key="5">
    <source>
        <dbReference type="HAMAP-Rule" id="MF_03174"/>
    </source>
</evidence>
<feature type="binding site" evidence="5">
    <location>
        <position position="244"/>
    </location>
    <ligand>
        <name>substrate</name>
    </ligand>
</feature>
<evidence type="ECO:0000259" key="7">
    <source>
        <dbReference type="Pfam" id="PF00557"/>
    </source>
</evidence>
<comment type="caution">
    <text evidence="8">The sequence shown here is derived from an EMBL/GenBank/DDBJ whole genome shotgun (WGS) entry which is preliminary data.</text>
</comment>
<feature type="binding site" evidence="5">
    <location>
        <position position="301"/>
    </location>
    <ligand>
        <name>a divalent metal cation</name>
        <dbReference type="ChEBI" id="CHEBI:60240"/>
        <label>2</label>
        <note>catalytic</note>
    </ligand>
</feature>
<reference evidence="8 9" key="1">
    <citation type="submission" date="2021-08" db="EMBL/GenBank/DDBJ databases">
        <title>Draft Genome Sequence of Phanerochaete sordida strain YK-624.</title>
        <authorList>
            <person name="Mori T."/>
            <person name="Dohra H."/>
            <person name="Suzuki T."/>
            <person name="Kawagishi H."/>
            <person name="Hirai H."/>
        </authorList>
    </citation>
    <scope>NUCLEOTIDE SEQUENCE [LARGE SCALE GENOMIC DNA]</scope>
    <source>
        <strain evidence="8 9">YK-624</strain>
    </source>
</reference>
<dbReference type="Pfam" id="PF00557">
    <property type="entry name" value="Peptidase_M24"/>
    <property type="match status" value="1"/>
</dbReference>
<evidence type="ECO:0000256" key="2">
    <source>
        <dbReference type="ARBA" id="ARBA00022670"/>
    </source>
</evidence>
<comment type="cofactor">
    <cofactor evidence="5">
        <name>Co(2+)</name>
        <dbReference type="ChEBI" id="CHEBI:48828"/>
    </cofactor>
    <cofactor evidence="5">
        <name>Zn(2+)</name>
        <dbReference type="ChEBI" id="CHEBI:29105"/>
    </cofactor>
    <cofactor evidence="5">
        <name>Mn(2+)</name>
        <dbReference type="ChEBI" id="CHEBI:29035"/>
    </cofactor>
    <cofactor evidence="5">
        <name>Fe(2+)</name>
        <dbReference type="ChEBI" id="CHEBI:29033"/>
    </cofactor>
    <text evidence="5">Binds 2 divalent metal cations per subunit. Has a high-affinity and a low affinity metal-binding site. The true nature of the physiological cofactor is under debate. The enzyme is active with cobalt, zinc, manganese or divalent iron ions. Most likely, methionine aminopeptidases function as mononuclear Fe(2+)-metalloproteases under physiological conditions, and the catalytically relevant metal-binding site has been assigned to the histidine-containing high-affinity site.</text>
</comment>
<dbReference type="SUPFAM" id="SSF55920">
    <property type="entry name" value="Creatinase/aminopeptidase"/>
    <property type="match status" value="1"/>
</dbReference>
<evidence type="ECO:0000256" key="6">
    <source>
        <dbReference type="RuleBase" id="RU003653"/>
    </source>
</evidence>
<dbReference type="NCBIfam" id="TIGR00500">
    <property type="entry name" value="met_pdase_I"/>
    <property type="match status" value="1"/>
</dbReference>
<dbReference type="EC" id="3.4.11.18" evidence="6"/>
<proteinExistence type="inferred from homology"/>
<keyword evidence="1 5" id="KW-0031">Aminopeptidase</keyword>
<feature type="binding site" evidence="5">
    <location>
        <position position="301"/>
    </location>
    <ligand>
        <name>a divalent metal cation</name>
        <dbReference type="ChEBI" id="CHEBI:60240"/>
        <label>1</label>
    </ligand>
</feature>
<keyword evidence="4 5" id="KW-0378">Hydrolase</keyword>
<gene>
    <name evidence="8" type="ORF">PsYK624_036200</name>
</gene>
<dbReference type="CDD" id="cd01086">
    <property type="entry name" value="MetAP1"/>
    <property type="match status" value="1"/>
</dbReference>
<keyword evidence="9" id="KW-1185">Reference proteome</keyword>
<keyword evidence="2 5" id="KW-0645">Protease</keyword>
<evidence type="ECO:0000313" key="8">
    <source>
        <dbReference type="EMBL" id="GJE87537.1"/>
    </source>
</evidence>
<feature type="binding site" evidence="5">
    <location>
        <position position="163"/>
    </location>
    <ligand>
        <name>a divalent metal cation</name>
        <dbReference type="ChEBI" id="CHEBI:60240"/>
        <label>1</label>
    </ligand>
</feature>
<feature type="binding site" evidence="5">
    <location>
        <position position="269"/>
    </location>
    <ligand>
        <name>a divalent metal cation</name>
        <dbReference type="ChEBI" id="CHEBI:60240"/>
        <label>2</label>
        <note>catalytic</note>
    </ligand>
</feature>
<feature type="binding site" evidence="5">
    <location>
        <position position="146"/>
    </location>
    <ligand>
        <name>substrate</name>
    </ligand>
</feature>
<protein>
    <recommendedName>
        <fullName evidence="6">Methionine aminopeptidase</fullName>
        <ecNumber evidence="6">3.4.11.18</ecNumber>
    </recommendedName>
</protein>
<evidence type="ECO:0000313" key="9">
    <source>
        <dbReference type="Proteomes" id="UP000703269"/>
    </source>
</evidence>
<feature type="binding site" evidence="5">
    <location>
        <position position="237"/>
    </location>
    <ligand>
        <name>a divalent metal cation</name>
        <dbReference type="ChEBI" id="CHEBI:60240"/>
        <label>2</label>
        <note>catalytic</note>
    </ligand>
</feature>
<dbReference type="EMBL" id="BPQB01000006">
    <property type="protein sequence ID" value="GJE87537.1"/>
    <property type="molecule type" value="Genomic_DNA"/>
</dbReference>
<comment type="catalytic activity">
    <reaction evidence="5 6">
        <text>Release of N-terminal amino acids, preferentially methionine, from peptides and arylamides.</text>
        <dbReference type="EC" id="3.4.11.18"/>
    </reaction>
</comment>
<feature type="binding site" evidence="5">
    <location>
        <position position="174"/>
    </location>
    <ligand>
        <name>a divalent metal cation</name>
        <dbReference type="ChEBI" id="CHEBI:60240"/>
        <label>2</label>
        <note>catalytic</note>
    </ligand>
</feature>
<dbReference type="GO" id="GO:0070006">
    <property type="term" value="F:metalloaminopeptidase activity"/>
    <property type="evidence" value="ECO:0007669"/>
    <property type="project" value="UniProtKB-UniRule"/>
</dbReference>
<dbReference type="InterPro" id="IPR001714">
    <property type="entry name" value="Pept_M24_MAP"/>
</dbReference>
<dbReference type="Gene3D" id="3.90.230.10">
    <property type="entry name" value="Creatinase/methionine aminopeptidase superfamily"/>
    <property type="match status" value="1"/>
</dbReference>
<comment type="similarity">
    <text evidence="5">Belongs to the peptidase M24A family. Methionine aminopeptidase type 1 subfamily.</text>
</comment>
<dbReference type="OrthoDB" id="3209743at2759"/>
<feature type="domain" description="Peptidase M24" evidence="7">
    <location>
        <begin position="81"/>
        <end position="308"/>
    </location>
</feature>
<dbReference type="PANTHER" id="PTHR43330">
    <property type="entry name" value="METHIONINE AMINOPEPTIDASE"/>
    <property type="match status" value="1"/>
</dbReference>
<comment type="function">
    <text evidence="6">Cotranslationally removes the N-terminal methionine from nascent proteins. The N-terminal methionine is often cleaved when the second residue in the primary sequence is small and uncharged (Met-Ala-, Cys, Gly, Pro, Ser, Thr, or Val).</text>
</comment>
<dbReference type="InterPro" id="IPR002467">
    <property type="entry name" value="Pept_M24A_MAP1"/>
</dbReference>
<accession>A0A9P3LB70</accession>
<dbReference type="InterPro" id="IPR000994">
    <property type="entry name" value="Pept_M24"/>
</dbReference>
<sequence>MEPSSEAEEDDDILRLEDDGEYEVVVPKDPYARPIFPPPLPVPPHIARPSYATPGYHGRRPFLETFSGDGRFVLGSEDEMKLRRAARLARRVLTYAGSLVSPGVTTEGIDAKVHEFIIRHNAYPSPLQYSGFPKSCCTSVNNVIAHGIPDARPLKDGDIVNIDITVFLDGYHGDTSRTFLVGDVDDIGRDLVRVSEEALEAGIRACGPGQLYRGIAKAIHEVVEDRGYVVCPAFTGHGIGTVFHRPPWIFHDLNEEPGRMSPGQCFTIEPAIIKGANKDHMIFGDDWTASTTNLARSAQAEHMILVTDTGAEVLTQDESTPDA</sequence>
<dbReference type="GO" id="GO:0046872">
    <property type="term" value="F:metal ion binding"/>
    <property type="evidence" value="ECO:0007669"/>
    <property type="project" value="UniProtKB-UniRule"/>
</dbReference>
<feature type="binding site" evidence="5">
    <location>
        <position position="174"/>
    </location>
    <ligand>
        <name>a divalent metal cation</name>
        <dbReference type="ChEBI" id="CHEBI:60240"/>
        <label>1</label>
    </ligand>
</feature>